<gene>
    <name evidence="1" type="ORF">TNCV_3877911</name>
</gene>
<proteinExistence type="predicted"/>
<comment type="caution">
    <text evidence="1">The sequence shown here is derived from an EMBL/GenBank/DDBJ whole genome shotgun (WGS) entry which is preliminary data.</text>
</comment>
<dbReference type="EMBL" id="BMAU01021350">
    <property type="protein sequence ID" value="GFY19103.1"/>
    <property type="molecule type" value="Genomic_DNA"/>
</dbReference>
<protein>
    <submittedName>
        <fullName evidence="1">Uncharacterized protein</fullName>
    </submittedName>
</protein>
<keyword evidence="2" id="KW-1185">Reference proteome</keyword>
<dbReference type="Proteomes" id="UP000887159">
    <property type="component" value="Unassembled WGS sequence"/>
</dbReference>
<evidence type="ECO:0000313" key="2">
    <source>
        <dbReference type="Proteomes" id="UP000887159"/>
    </source>
</evidence>
<dbReference type="AlphaFoldDB" id="A0A8X6VR90"/>
<evidence type="ECO:0000313" key="1">
    <source>
        <dbReference type="EMBL" id="GFY19103.1"/>
    </source>
</evidence>
<organism evidence="1 2">
    <name type="scientific">Trichonephila clavipes</name>
    <name type="common">Golden silk orbweaver</name>
    <name type="synonym">Nephila clavipes</name>
    <dbReference type="NCBI Taxonomy" id="2585209"/>
    <lineage>
        <taxon>Eukaryota</taxon>
        <taxon>Metazoa</taxon>
        <taxon>Ecdysozoa</taxon>
        <taxon>Arthropoda</taxon>
        <taxon>Chelicerata</taxon>
        <taxon>Arachnida</taxon>
        <taxon>Araneae</taxon>
        <taxon>Araneomorphae</taxon>
        <taxon>Entelegynae</taxon>
        <taxon>Araneoidea</taxon>
        <taxon>Nephilidae</taxon>
        <taxon>Trichonephila</taxon>
    </lineage>
</organism>
<sequence length="77" mass="8927">MLSTLKKILEFNYVSFSQIKFDERLEKDGSGSEGGRVGISLSQLTRYVYEKNEYIFRVITDDETWVPPLRQKPGPPQ</sequence>
<name>A0A8X6VR90_TRICX</name>
<reference evidence="1" key="1">
    <citation type="submission" date="2020-08" db="EMBL/GenBank/DDBJ databases">
        <title>Multicomponent nature underlies the extraordinary mechanical properties of spider dragline silk.</title>
        <authorList>
            <person name="Kono N."/>
            <person name="Nakamura H."/>
            <person name="Mori M."/>
            <person name="Yoshida Y."/>
            <person name="Ohtoshi R."/>
            <person name="Malay A.D."/>
            <person name="Moran D.A.P."/>
            <person name="Tomita M."/>
            <person name="Numata K."/>
            <person name="Arakawa K."/>
        </authorList>
    </citation>
    <scope>NUCLEOTIDE SEQUENCE</scope>
</reference>
<accession>A0A8X6VR90</accession>